<proteinExistence type="predicted"/>
<dbReference type="EMBL" id="CP015017">
    <property type="protein sequence ID" value="APC00421.1"/>
    <property type="molecule type" value="Genomic_DNA"/>
</dbReference>
<dbReference type="PROSITE" id="PS51257">
    <property type="entry name" value="PROKAR_LIPOPROTEIN"/>
    <property type="match status" value="1"/>
</dbReference>
<evidence type="ECO:0000313" key="1">
    <source>
        <dbReference type="EMBL" id="APC00421.1"/>
    </source>
</evidence>
<sequence>MRGLVILMGGILLTACSQFPNTHPDATKNNPTQYRADMKDCAQNYPETSTGSYLKQRVSCMELKGWQ</sequence>
<evidence type="ECO:0008006" key="3">
    <source>
        <dbReference type="Google" id="ProtNLM"/>
    </source>
</evidence>
<dbReference type="AlphaFoldDB" id="A0AAC9IQD9"/>
<dbReference type="Proteomes" id="UP000182060">
    <property type="component" value="Chromosome"/>
</dbReference>
<organism evidence="1 2">
    <name type="scientific">Polynucleobacter asymbioticus</name>
    <dbReference type="NCBI Taxonomy" id="576611"/>
    <lineage>
        <taxon>Bacteria</taxon>
        <taxon>Pseudomonadati</taxon>
        <taxon>Pseudomonadota</taxon>
        <taxon>Betaproteobacteria</taxon>
        <taxon>Burkholderiales</taxon>
        <taxon>Burkholderiaceae</taxon>
        <taxon>Polynucleobacter</taxon>
    </lineage>
</organism>
<evidence type="ECO:0000313" key="2">
    <source>
        <dbReference type="Proteomes" id="UP000182060"/>
    </source>
</evidence>
<dbReference type="RefSeq" id="WP_071538651.1">
    <property type="nucleotide sequence ID" value="NZ_CP015016.1"/>
</dbReference>
<accession>A0AAC9IQD9</accession>
<gene>
    <name evidence="1" type="ORF">AOC25_01695</name>
</gene>
<name>A0AAC9IQD9_9BURK</name>
<protein>
    <recommendedName>
        <fullName evidence="3">Lipoprotein</fullName>
    </recommendedName>
</protein>
<reference evidence="1" key="1">
    <citation type="journal article" date="2017" name="Appl. Environ. Microbiol.">
        <title>Microdiversification of a pelagic Polynucleobacter species is mainly driven by acquisition of genomic islands from a partially interspecific gene pool.</title>
        <authorList>
            <person name="Hoetzinger M."/>
            <person name="Hahn M.W."/>
            <person name="Jezberova J."/>
            <person name="Schmidt J."/>
            <person name="Koll U."/>
        </authorList>
    </citation>
    <scope>NUCLEOTIDE SEQUENCE</scope>
    <source>
        <strain evidence="1">MWH-RechtKol4</strain>
    </source>
</reference>